<dbReference type="AlphaFoldDB" id="A0A2T5MC23"/>
<evidence type="ECO:0000256" key="1">
    <source>
        <dbReference type="SAM" id="SignalP"/>
    </source>
</evidence>
<sequence>MSHLMLSRKGSKWSRLVLALSLCVMSSVSIAADKDWKVLKSANGVEISSRPAAGSAIDQIRSSTKIKASLDSVVALLRDYPARPQWDSMCGEIKVIKQGSASETVYVHNKLPWPVTDRDLVMSVEWKQDPTTGVVTMNAVGVPDAVPLRDGRVRMSKFTNVWTLTPMEGGIIDVESIAHADPGGPMPTWMINKLSADAPLEAMTKIKAIAANGHNAKSATAFMTKH</sequence>
<dbReference type="RefSeq" id="WP_107941465.1">
    <property type="nucleotide sequence ID" value="NZ_QANS01000007.1"/>
</dbReference>
<dbReference type="GO" id="GO:0008289">
    <property type="term" value="F:lipid binding"/>
    <property type="evidence" value="ECO:0007669"/>
    <property type="project" value="InterPro"/>
</dbReference>
<feature type="signal peptide" evidence="1">
    <location>
        <begin position="1"/>
        <end position="31"/>
    </location>
</feature>
<organism evidence="3 4">
    <name type="scientific">Stenotrophobium rhamnosiphilum</name>
    <dbReference type="NCBI Taxonomy" id="2029166"/>
    <lineage>
        <taxon>Bacteria</taxon>
        <taxon>Pseudomonadati</taxon>
        <taxon>Pseudomonadota</taxon>
        <taxon>Gammaproteobacteria</taxon>
        <taxon>Nevskiales</taxon>
        <taxon>Nevskiaceae</taxon>
        <taxon>Stenotrophobium</taxon>
    </lineage>
</organism>
<accession>A0A2T5MC23</accession>
<dbReference type="InterPro" id="IPR051213">
    <property type="entry name" value="START_lipid_transfer"/>
</dbReference>
<feature type="chain" id="PRO_5015587314" description="START domain-containing protein" evidence="1">
    <location>
        <begin position="32"/>
        <end position="226"/>
    </location>
</feature>
<gene>
    <name evidence="3" type="ORF">CJD38_16385</name>
</gene>
<keyword evidence="1" id="KW-0732">Signal</keyword>
<keyword evidence="4" id="KW-1185">Reference proteome</keyword>
<dbReference type="OrthoDB" id="5734556at2"/>
<dbReference type="Gene3D" id="3.30.530.20">
    <property type="match status" value="1"/>
</dbReference>
<dbReference type="PIRSF" id="PIRSF039033">
    <property type="entry name" value="START_dom"/>
    <property type="match status" value="1"/>
</dbReference>
<protein>
    <recommendedName>
        <fullName evidence="2">START domain-containing protein</fullName>
    </recommendedName>
</protein>
<evidence type="ECO:0000259" key="2">
    <source>
        <dbReference type="PROSITE" id="PS50848"/>
    </source>
</evidence>
<dbReference type="Proteomes" id="UP000244248">
    <property type="component" value="Unassembled WGS sequence"/>
</dbReference>
<proteinExistence type="predicted"/>
<dbReference type="PANTHER" id="PTHR19308">
    <property type="entry name" value="PHOSPHATIDYLCHOLINE TRANSFER PROTEIN"/>
    <property type="match status" value="1"/>
</dbReference>
<dbReference type="EMBL" id="QANS01000007">
    <property type="protein sequence ID" value="PTU30119.1"/>
    <property type="molecule type" value="Genomic_DNA"/>
</dbReference>
<dbReference type="Pfam" id="PF01852">
    <property type="entry name" value="START"/>
    <property type="match status" value="1"/>
</dbReference>
<dbReference type="SUPFAM" id="SSF55961">
    <property type="entry name" value="Bet v1-like"/>
    <property type="match status" value="1"/>
</dbReference>
<dbReference type="GO" id="GO:0005737">
    <property type="term" value="C:cytoplasm"/>
    <property type="evidence" value="ECO:0007669"/>
    <property type="project" value="UniProtKB-ARBA"/>
</dbReference>
<feature type="domain" description="START" evidence="2">
    <location>
        <begin position="33"/>
        <end position="192"/>
    </location>
</feature>
<reference evidence="3 4" key="1">
    <citation type="submission" date="2018-04" db="EMBL/GenBank/DDBJ databases">
        <title>Novel species isolated from glacier.</title>
        <authorList>
            <person name="Liu Q."/>
            <person name="Xin Y.-H."/>
        </authorList>
    </citation>
    <scope>NUCLEOTIDE SEQUENCE [LARGE SCALE GENOMIC DNA]</scope>
    <source>
        <strain evidence="3 4">GT1R17</strain>
    </source>
</reference>
<dbReference type="PROSITE" id="PS50848">
    <property type="entry name" value="START"/>
    <property type="match status" value="1"/>
</dbReference>
<name>A0A2T5MC23_9GAMM</name>
<dbReference type="PANTHER" id="PTHR19308:SF14">
    <property type="entry name" value="START DOMAIN-CONTAINING PROTEIN"/>
    <property type="match status" value="1"/>
</dbReference>
<evidence type="ECO:0000313" key="3">
    <source>
        <dbReference type="EMBL" id="PTU30119.1"/>
    </source>
</evidence>
<dbReference type="InterPro" id="IPR023393">
    <property type="entry name" value="START-like_dom_sf"/>
</dbReference>
<comment type="caution">
    <text evidence="3">The sequence shown here is derived from an EMBL/GenBank/DDBJ whole genome shotgun (WGS) entry which is preliminary data.</text>
</comment>
<dbReference type="InterPro" id="IPR002913">
    <property type="entry name" value="START_lipid-bd_dom"/>
</dbReference>
<dbReference type="InterPro" id="IPR028347">
    <property type="entry name" value="START_dom_prot"/>
</dbReference>
<evidence type="ECO:0000313" key="4">
    <source>
        <dbReference type="Proteomes" id="UP000244248"/>
    </source>
</evidence>